<dbReference type="EMBL" id="SMMG02000007">
    <property type="protein sequence ID" value="KAA3465559.1"/>
    <property type="molecule type" value="Genomic_DNA"/>
</dbReference>
<evidence type="ECO:0000313" key="2">
    <source>
        <dbReference type="EMBL" id="KAA3465559.1"/>
    </source>
</evidence>
<comment type="caution">
    <text evidence="2">The sequence shown here is derived from an EMBL/GenBank/DDBJ whole genome shotgun (WGS) entry which is preliminary data.</text>
</comment>
<name>A0A5B6V8U3_9ROSI</name>
<dbReference type="Proteomes" id="UP000325315">
    <property type="component" value="Unassembled WGS sequence"/>
</dbReference>
<sequence>MQHRSNQPLGFNQQVQKPPQVEPSNNLENLLKAYITRNDALIQGQSTTLENLENQVGQLADEFRNKPQGVVLSNIRNHLSSESSNLENLLRAYMAKNDAILRTLENQTG</sequence>
<gene>
    <name evidence="2" type="ORF">EPI10_000713</name>
</gene>
<evidence type="ECO:0000313" key="3">
    <source>
        <dbReference type="Proteomes" id="UP000325315"/>
    </source>
</evidence>
<accession>A0A5B6V8U3</accession>
<organism evidence="2 3">
    <name type="scientific">Gossypium australe</name>
    <dbReference type="NCBI Taxonomy" id="47621"/>
    <lineage>
        <taxon>Eukaryota</taxon>
        <taxon>Viridiplantae</taxon>
        <taxon>Streptophyta</taxon>
        <taxon>Embryophyta</taxon>
        <taxon>Tracheophyta</taxon>
        <taxon>Spermatophyta</taxon>
        <taxon>Magnoliopsida</taxon>
        <taxon>eudicotyledons</taxon>
        <taxon>Gunneridae</taxon>
        <taxon>Pentapetalae</taxon>
        <taxon>rosids</taxon>
        <taxon>malvids</taxon>
        <taxon>Malvales</taxon>
        <taxon>Malvaceae</taxon>
        <taxon>Malvoideae</taxon>
        <taxon>Gossypium</taxon>
    </lineage>
</organism>
<dbReference type="AlphaFoldDB" id="A0A5B6V8U3"/>
<reference evidence="3" key="1">
    <citation type="journal article" date="2019" name="Plant Biotechnol. J.">
        <title>Genome sequencing of the Australian wild diploid species Gossypium australe highlights disease resistance and delayed gland morphogenesis.</title>
        <authorList>
            <person name="Cai Y."/>
            <person name="Cai X."/>
            <person name="Wang Q."/>
            <person name="Wang P."/>
            <person name="Zhang Y."/>
            <person name="Cai C."/>
            <person name="Xu Y."/>
            <person name="Wang K."/>
            <person name="Zhou Z."/>
            <person name="Wang C."/>
            <person name="Geng S."/>
            <person name="Li B."/>
            <person name="Dong Q."/>
            <person name="Hou Y."/>
            <person name="Wang H."/>
            <person name="Ai P."/>
            <person name="Liu Z."/>
            <person name="Yi F."/>
            <person name="Sun M."/>
            <person name="An G."/>
            <person name="Cheng J."/>
            <person name="Zhang Y."/>
            <person name="Shi Q."/>
            <person name="Xie Y."/>
            <person name="Shi X."/>
            <person name="Chang Y."/>
            <person name="Huang F."/>
            <person name="Chen Y."/>
            <person name="Hong S."/>
            <person name="Mi L."/>
            <person name="Sun Q."/>
            <person name="Zhang L."/>
            <person name="Zhou B."/>
            <person name="Peng R."/>
            <person name="Zhang X."/>
            <person name="Liu F."/>
        </authorList>
    </citation>
    <scope>NUCLEOTIDE SEQUENCE [LARGE SCALE GENOMIC DNA]</scope>
    <source>
        <strain evidence="3">cv. PA1801</strain>
    </source>
</reference>
<keyword evidence="3" id="KW-1185">Reference proteome</keyword>
<proteinExistence type="predicted"/>
<feature type="region of interest" description="Disordered" evidence="1">
    <location>
        <begin position="1"/>
        <end position="24"/>
    </location>
</feature>
<protein>
    <submittedName>
        <fullName evidence="2">Uncharacterized protein</fullName>
    </submittedName>
</protein>
<evidence type="ECO:0000256" key="1">
    <source>
        <dbReference type="SAM" id="MobiDB-lite"/>
    </source>
</evidence>